<dbReference type="InterPro" id="IPR050845">
    <property type="entry name" value="Cu-binding_ET"/>
</dbReference>
<dbReference type="KEGG" id="paur:FGL86_03120"/>
<evidence type="ECO:0000256" key="3">
    <source>
        <dbReference type="ARBA" id="ARBA00022982"/>
    </source>
</evidence>
<gene>
    <name evidence="7" type="primary">azu</name>
    <name evidence="7" type="ORF">FGL86_03120</name>
</gene>
<dbReference type="RefSeq" id="WP_147183229.1">
    <property type="nucleotide sequence ID" value="NZ_CP042382.1"/>
</dbReference>
<dbReference type="Gene3D" id="2.60.40.420">
    <property type="entry name" value="Cupredoxins - blue copper proteins"/>
    <property type="match status" value="1"/>
</dbReference>
<keyword evidence="5" id="KW-0574">Periplasm</keyword>
<dbReference type="GO" id="GO:0042597">
    <property type="term" value="C:periplasmic space"/>
    <property type="evidence" value="ECO:0007669"/>
    <property type="project" value="UniProtKB-SubCell"/>
</dbReference>
<dbReference type="GO" id="GO:0009055">
    <property type="term" value="F:electron transfer activity"/>
    <property type="evidence" value="ECO:0007669"/>
    <property type="project" value="InterPro"/>
</dbReference>
<keyword evidence="3 5" id="KW-0249">Electron transport</keyword>
<feature type="signal peptide" evidence="5">
    <location>
        <begin position="1"/>
        <end position="25"/>
    </location>
</feature>
<dbReference type="GO" id="GO:0005507">
    <property type="term" value="F:copper ion binding"/>
    <property type="evidence" value="ECO:0007669"/>
    <property type="project" value="UniProtKB-UniRule"/>
</dbReference>
<comment type="subcellular location">
    <subcellularLocation>
        <location evidence="5">Periplasm</location>
    </subcellularLocation>
</comment>
<feature type="domain" description="Blue (type 1) copper" evidence="6">
    <location>
        <begin position="29"/>
        <end position="154"/>
    </location>
</feature>
<dbReference type="PANTHER" id="PTHR38439">
    <property type="entry name" value="AURACYANIN-B"/>
    <property type="match status" value="1"/>
</dbReference>
<dbReference type="NCBIfam" id="TIGR02695">
    <property type="entry name" value="azurin"/>
    <property type="match status" value="1"/>
</dbReference>
<keyword evidence="5" id="KW-0732">Signal</keyword>
<feature type="chain" id="PRO_5023136616" description="Azurin" evidence="5">
    <location>
        <begin position="26"/>
        <end position="156"/>
    </location>
</feature>
<reference evidence="7 8" key="1">
    <citation type="submission" date="2019-06" db="EMBL/GenBank/DDBJ databases">
        <title>Genome analyses of bacteria isolated from kimchi.</title>
        <authorList>
            <person name="Lee S."/>
            <person name="Ahn S."/>
            <person name="Roh S."/>
        </authorList>
    </citation>
    <scope>NUCLEOTIDE SEQUENCE [LARGE SCALE GENOMIC DNA]</scope>
    <source>
        <strain evidence="7 8">CBA4606</strain>
    </source>
</reference>
<name>A0A5B8SPC4_9GAMM</name>
<keyword evidence="2 5" id="KW-0479">Metal-binding</keyword>
<evidence type="ECO:0000259" key="6">
    <source>
        <dbReference type="Pfam" id="PF00127"/>
    </source>
</evidence>
<evidence type="ECO:0000256" key="1">
    <source>
        <dbReference type="ARBA" id="ARBA00022448"/>
    </source>
</evidence>
<dbReference type="InterPro" id="IPR000923">
    <property type="entry name" value="BlueCu_1"/>
</dbReference>
<accession>A0A5B8SPC4</accession>
<dbReference type="Proteomes" id="UP000321272">
    <property type="component" value="Chromosome"/>
</dbReference>
<dbReference type="Pfam" id="PF00127">
    <property type="entry name" value="Copper-bind"/>
    <property type="match status" value="1"/>
</dbReference>
<protein>
    <recommendedName>
        <fullName evidence="5">Azurin</fullName>
    </recommendedName>
</protein>
<evidence type="ECO:0000313" key="8">
    <source>
        <dbReference type="Proteomes" id="UP000321272"/>
    </source>
</evidence>
<sequence length="156" mass="16895">MMRTSWMLLAATAFTAALASAPTFAADDECTLTIEGNDQMQFNKEEMTVPASCNEVTIELEHTGEMAADVMGHNWVLAESSVSEEVATAGMQAGMDNDYLPQDDDRIIAHTEIVGGGETTSVTFSTADLADKDLTFFCSFPGHYAPMHGKFIVKQE</sequence>
<dbReference type="PANTHER" id="PTHR38439:SF2">
    <property type="entry name" value="OUTER MEMBRANE PROTEIN H.8"/>
    <property type="match status" value="1"/>
</dbReference>
<evidence type="ECO:0000313" key="7">
    <source>
        <dbReference type="EMBL" id="QEA38161.1"/>
    </source>
</evidence>
<dbReference type="SUPFAM" id="SSF49503">
    <property type="entry name" value="Cupredoxins"/>
    <property type="match status" value="1"/>
</dbReference>
<dbReference type="OrthoDB" id="9814063at2"/>
<dbReference type="InterPro" id="IPR014068">
    <property type="entry name" value="Azurin"/>
</dbReference>
<dbReference type="CDD" id="cd13922">
    <property type="entry name" value="Azurin"/>
    <property type="match status" value="1"/>
</dbReference>
<keyword evidence="8" id="KW-1185">Reference proteome</keyword>
<organism evidence="7 8">
    <name type="scientific">Pistricoccus aurantiacus</name>
    <dbReference type="NCBI Taxonomy" id="1883414"/>
    <lineage>
        <taxon>Bacteria</taxon>
        <taxon>Pseudomonadati</taxon>
        <taxon>Pseudomonadota</taxon>
        <taxon>Gammaproteobacteria</taxon>
        <taxon>Oceanospirillales</taxon>
        <taxon>Halomonadaceae</taxon>
        <taxon>Pistricoccus</taxon>
    </lineage>
</organism>
<dbReference type="InterPro" id="IPR008972">
    <property type="entry name" value="Cupredoxin"/>
</dbReference>
<proteinExistence type="predicted"/>
<evidence type="ECO:0000256" key="5">
    <source>
        <dbReference type="RuleBase" id="RU363017"/>
    </source>
</evidence>
<comment type="function">
    <text evidence="5">Transfers electrons from cytochrome c551 to cytochrome oxidase.</text>
</comment>
<dbReference type="AlphaFoldDB" id="A0A5B8SPC4"/>
<evidence type="ECO:0000256" key="2">
    <source>
        <dbReference type="ARBA" id="ARBA00022723"/>
    </source>
</evidence>
<keyword evidence="4 5" id="KW-0186">Copper</keyword>
<evidence type="ECO:0000256" key="4">
    <source>
        <dbReference type="ARBA" id="ARBA00023008"/>
    </source>
</evidence>
<keyword evidence="1 5" id="KW-0813">Transport</keyword>
<dbReference type="EMBL" id="CP042382">
    <property type="protein sequence ID" value="QEA38161.1"/>
    <property type="molecule type" value="Genomic_DNA"/>
</dbReference>